<protein>
    <submittedName>
        <fullName evidence="1">Uncharacterized protein</fullName>
    </submittedName>
</protein>
<comment type="caution">
    <text evidence="1">The sequence shown here is derived from an EMBL/GenBank/DDBJ whole genome shotgun (WGS) entry which is preliminary data.</text>
</comment>
<dbReference type="OrthoDB" id="2012836at2759"/>
<dbReference type="EMBL" id="NMUH01001023">
    <property type="protein sequence ID" value="MQL88030.1"/>
    <property type="molecule type" value="Genomic_DNA"/>
</dbReference>
<accession>A0A843V2I5</accession>
<proteinExistence type="predicted"/>
<dbReference type="Proteomes" id="UP000652761">
    <property type="component" value="Unassembled WGS sequence"/>
</dbReference>
<dbReference type="Gene3D" id="3.40.50.1820">
    <property type="entry name" value="alpha/beta hydrolase"/>
    <property type="match status" value="1"/>
</dbReference>
<reference evidence="1" key="1">
    <citation type="submission" date="2017-07" db="EMBL/GenBank/DDBJ databases">
        <title>Taro Niue Genome Assembly and Annotation.</title>
        <authorList>
            <person name="Atibalentja N."/>
            <person name="Keating K."/>
            <person name="Fields C.J."/>
        </authorList>
    </citation>
    <scope>NUCLEOTIDE SEQUENCE</scope>
    <source>
        <strain evidence="1">Niue_2</strain>
        <tissue evidence="1">Leaf</tissue>
    </source>
</reference>
<organism evidence="1 2">
    <name type="scientific">Colocasia esculenta</name>
    <name type="common">Wild taro</name>
    <name type="synonym">Arum esculentum</name>
    <dbReference type="NCBI Taxonomy" id="4460"/>
    <lineage>
        <taxon>Eukaryota</taxon>
        <taxon>Viridiplantae</taxon>
        <taxon>Streptophyta</taxon>
        <taxon>Embryophyta</taxon>
        <taxon>Tracheophyta</taxon>
        <taxon>Spermatophyta</taxon>
        <taxon>Magnoliopsida</taxon>
        <taxon>Liliopsida</taxon>
        <taxon>Araceae</taxon>
        <taxon>Aroideae</taxon>
        <taxon>Colocasieae</taxon>
        <taxon>Colocasia</taxon>
    </lineage>
</organism>
<dbReference type="PANTHER" id="PTHR47914">
    <property type="entry name" value="ALPHA/BETA-HYDROLASES SUPERFAMILY PROTEIN"/>
    <property type="match status" value="1"/>
</dbReference>
<dbReference type="PANTHER" id="PTHR47914:SF1">
    <property type="entry name" value="ALPHA_BETA-HYDROLASES SUPERFAMILY PROTEIN"/>
    <property type="match status" value="1"/>
</dbReference>
<keyword evidence="2" id="KW-1185">Reference proteome</keyword>
<dbReference type="SUPFAM" id="SSF53474">
    <property type="entry name" value="alpha/beta-Hydrolases"/>
    <property type="match status" value="1"/>
</dbReference>
<dbReference type="GO" id="GO:0009507">
    <property type="term" value="C:chloroplast"/>
    <property type="evidence" value="ECO:0007669"/>
    <property type="project" value="TreeGrafter"/>
</dbReference>
<evidence type="ECO:0000313" key="2">
    <source>
        <dbReference type="Proteomes" id="UP000652761"/>
    </source>
</evidence>
<sequence length="252" mass="27304">MAPIAAALSLSVPSALSLSSGHSTLVASHPRLATLRFRAPPAGTALIRCAASSLNSSKGAAVLEKPSNPTKTGNWLWKFQEYSANIYYEEHGEDTENTKTILMIPTISDVSTVEEWRVVAKDIVAREGKTNWHAILVDWPGLGYSDRPSINYNADVMENFLVQLLSAPNSPLHNSGNTTKPKNLPMSSSAPRKLLLEMSSFFRSGCFPDSNHPNALAGWCVLPMNLISWFNVFTASSIGPPAEAHSQQVIEG</sequence>
<gene>
    <name evidence="1" type="ORF">Taro_020571</name>
</gene>
<dbReference type="InterPro" id="IPR029058">
    <property type="entry name" value="AB_hydrolase_fold"/>
</dbReference>
<evidence type="ECO:0000313" key="1">
    <source>
        <dbReference type="EMBL" id="MQL88030.1"/>
    </source>
</evidence>
<dbReference type="AlphaFoldDB" id="A0A843V2I5"/>
<name>A0A843V2I5_COLES</name>